<sequence>MLMVLWILVSGLIILTLLCFLRIKFYQSQLEVESYTKTQLLNKISILKQERHQSKEKHHLSTASTTYHLNLRNTKQILTQLLDEFKYTEKITDYHIITTSQIAPKNPLYALVTAFDFIVVTNIGLMLINIKSLKSKTFYHFAGQSQATNENELNQIVGHYLAHQYHQQFQSNLNTFYTFNEVVQENQITYVFQPYDPYQIAEKATHNIQEAIESLLEVPVSTMGIIYCVEQHAERIDGDAKPTGPVYTSENEHDLRSVIQHLIDTSHTQLSNTKRQQLVTALENHHEPNLPQSL</sequence>
<organism evidence="2 3">
    <name type="scientific">Staphylococcus lutrae</name>
    <dbReference type="NCBI Taxonomy" id="155085"/>
    <lineage>
        <taxon>Bacteria</taxon>
        <taxon>Bacillati</taxon>
        <taxon>Bacillota</taxon>
        <taxon>Bacilli</taxon>
        <taxon>Bacillales</taxon>
        <taxon>Staphylococcaceae</taxon>
        <taxon>Staphylococcus</taxon>
    </lineage>
</organism>
<evidence type="ECO:0008006" key="4">
    <source>
        <dbReference type="Google" id="ProtNLM"/>
    </source>
</evidence>
<name>A0AAC9RV52_9STAP</name>
<evidence type="ECO:0000313" key="2">
    <source>
        <dbReference type="EMBL" id="ARJ51774.1"/>
    </source>
</evidence>
<dbReference type="AlphaFoldDB" id="A0AAC9RV52"/>
<dbReference type="Proteomes" id="UP000242864">
    <property type="component" value="Chromosome"/>
</dbReference>
<feature type="transmembrane region" description="Helical" evidence="1">
    <location>
        <begin position="108"/>
        <end position="128"/>
    </location>
</feature>
<keyword evidence="3" id="KW-1185">Reference proteome</keyword>
<protein>
    <recommendedName>
        <fullName evidence="4">NERD domain-containing protein</fullName>
    </recommendedName>
</protein>
<keyword evidence="1" id="KW-0472">Membrane</keyword>
<dbReference type="RefSeq" id="WP_085238222.1">
    <property type="nucleotide sequence ID" value="NZ_CP020773.1"/>
</dbReference>
<proteinExistence type="predicted"/>
<keyword evidence="1" id="KW-1133">Transmembrane helix</keyword>
<dbReference type="KEGG" id="slz:B5P37_10830"/>
<evidence type="ECO:0000313" key="3">
    <source>
        <dbReference type="Proteomes" id="UP000242864"/>
    </source>
</evidence>
<keyword evidence="1" id="KW-0812">Transmembrane</keyword>
<gene>
    <name evidence="2" type="ORF">B5P37_10830</name>
</gene>
<reference evidence="2 3" key="1">
    <citation type="submission" date="2017-04" db="EMBL/GenBank/DDBJ databases">
        <authorList>
            <person name="Veseli I.A."/>
            <person name="Tang C."/>
            <person name="Pombert J.-F."/>
        </authorList>
    </citation>
    <scope>NUCLEOTIDE SEQUENCE [LARGE SCALE GENOMIC DNA]</scope>
    <source>
        <strain evidence="2 3">ATCC 700373</strain>
    </source>
</reference>
<evidence type="ECO:0000256" key="1">
    <source>
        <dbReference type="SAM" id="Phobius"/>
    </source>
</evidence>
<accession>A0AAC9RV52</accession>
<dbReference type="EMBL" id="CP020773">
    <property type="protein sequence ID" value="ARJ51774.1"/>
    <property type="molecule type" value="Genomic_DNA"/>
</dbReference>